<dbReference type="GO" id="GO:0003677">
    <property type="term" value="F:DNA binding"/>
    <property type="evidence" value="ECO:0007669"/>
    <property type="project" value="UniProtKB-KW"/>
</dbReference>
<evidence type="ECO:0000256" key="5">
    <source>
        <dbReference type="ARBA" id="ARBA00023125"/>
    </source>
</evidence>
<keyword evidence="2" id="KW-0479">Metal-binding</keyword>
<organism evidence="9 10">
    <name type="scientific">Didymella exigua CBS 183.55</name>
    <dbReference type="NCBI Taxonomy" id="1150837"/>
    <lineage>
        <taxon>Eukaryota</taxon>
        <taxon>Fungi</taxon>
        <taxon>Dikarya</taxon>
        <taxon>Ascomycota</taxon>
        <taxon>Pezizomycotina</taxon>
        <taxon>Dothideomycetes</taxon>
        <taxon>Pleosporomycetidae</taxon>
        <taxon>Pleosporales</taxon>
        <taxon>Pleosporineae</taxon>
        <taxon>Didymellaceae</taxon>
        <taxon>Didymella</taxon>
    </lineage>
</organism>
<keyword evidence="6" id="KW-0804">Transcription</keyword>
<dbReference type="PROSITE" id="PS50048">
    <property type="entry name" value="ZN2_CY6_FUNGAL_2"/>
    <property type="match status" value="1"/>
</dbReference>
<dbReference type="Gene3D" id="4.10.240.10">
    <property type="entry name" value="Zn(2)-C6 fungal-type DNA-binding domain"/>
    <property type="match status" value="1"/>
</dbReference>
<keyword evidence="10" id="KW-1185">Reference proteome</keyword>
<name>A0A6A5R3C5_9PLEO</name>
<dbReference type="GO" id="GO:0008270">
    <property type="term" value="F:zinc ion binding"/>
    <property type="evidence" value="ECO:0007669"/>
    <property type="project" value="InterPro"/>
</dbReference>
<dbReference type="RefSeq" id="XP_033442818.1">
    <property type="nucleotide sequence ID" value="XM_033594745.1"/>
</dbReference>
<dbReference type="GO" id="GO:0000981">
    <property type="term" value="F:DNA-binding transcription factor activity, RNA polymerase II-specific"/>
    <property type="evidence" value="ECO:0007669"/>
    <property type="project" value="InterPro"/>
</dbReference>
<sequence>IACDNCRSKKCRCDRRVPSCSQCRASSFICRYQEGGRRGLPIAYINSLERRLRETESALYATLLAHNEQDIKASNFGLLKPPRELSKTERQDDWKRLPLQTPEQLATWFHEKQQQAV</sequence>
<reference evidence="9" key="1">
    <citation type="journal article" date="2020" name="Stud. Mycol.">
        <title>101 Dothideomycetes genomes: a test case for predicting lifestyles and emergence of pathogens.</title>
        <authorList>
            <person name="Haridas S."/>
            <person name="Albert R."/>
            <person name="Binder M."/>
            <person name="Bloem J."/>
            <person name="Labutti K."/>
            <person name="Salamov A."/>
            <person name="Andreopoulos B."/>
            <person name="Baker S."/>
            <person name="Barry K."/>
            <person name="Bills G."/>
            <person name="Bluhm B."/>
            <person name="Cannon C."/>
            <person name="Castanera R."/>
            <person name="Culley D."/>
            <person name="Daum C."/>
            <person name="Ezra D."/>
            <person name="Gonzalez J."/>
            <person name="Henrissat B."/>
            <person name="Kuo A."/>
            <person name="Liang C."/>
            <person name="Lipzen A."/>
            <person name="Lutzoni F."/>
            <person name="Magnuson J."/>
            <person name="Mondo S."/>
            <person name="Nolan M."/>
            <person name="Ohm R."/>
            <person name="Pangilinan J."/>
            <person name="Park H.-J."/>
            <person name="Ramirez L."/>
            <person name="Alfaro M."/>
            <person name="Sun H."/>
            <person name="Tritt A."/>
            <person name="Yoshinaga Y."/>
            <person name="Zwiers L.-H."/>
            <person name="Turgeon B."/>
            <person name="Goodwin S."/>
            <person name="Spatafora J."/>
            <person name="Crous P."/>
            <person name="Grigoriev I."/>
        </authorList>
    </citation>
    <scope>NUCLEOTIDE SEQUENCE</scope>
    <source>
        <strain evidence="9">CBS 183.55</strain>
    </source>
</reference>
<evidence type="ECO:0000259" key="8">
    <source>
        <dbReference type="PROSITE" id="PS50048"/>
    </source>
</evidence>
<protein>
    <recommendedName>
        <fullName evidence="8">Zn(2)-C6 fungal-type domain-containing protein</fullName>
    </recommendedName>
</protein>
<dbReference type="OrthoDB" id="3862662at2759"/>
<feature type="domain" description="Zn(2)-C6 fungal-type" evidence="8">
    <location>
        <begin position="2"/>
        <end position="32"/>
    </location>
</feature>
<dbReference type="Proteomes" id="UP000800082">
    <property type="component" value="Unassembled WGS sequence"/>
</dbReference>
<evidence type="ECO:0000256" key="1">
    <source>
        <dbReference type="ARBA" id="ARBA00004123"/>
    </source>
</evidence>
<comment type="subcellular location">
    <subcellularLocation>
        <location evidence="1">Nucleus</location>
    </subcellularLocation>
</comment>
<evidence type="ECO:0000256" key="7">
    <source>
        <dbReference type="ARBA" id="ARBA00023242"/>
    </source>
</evidence>
<evidence type="ECO:0000256" key="6">
    <source>
        <dbReference type="ARBA" id="ARBA00023163"/>
    </source>
</evidence>
<dbReference type="PANTHER" id="PTHR31313">
    <property type="entry name" value="TY1 ENHANCER ACTIVATOR"/>
    <property type="match status" value="1"/>
</dbReference>
<dbReference type="InterPro" id="IPR036864">
    <property type="entry name" value="Zn2-C6_fun-type_DNA-bd_sf"/>
</dbReference>
<dbReference type="GeneID" id="54352413"/>
<dbReference type="PROSITE" id="PS00463">
    <property type="entry name" value="ZN2_CY6_FUNGAL_1"/>
    <property type="match status" value="1"/>
</dbReference>
<keyword evidence="3" id="KW-0862">Zinc</keyword>
<proteinExistence type="predicted"/>
<accession>A0A6A5R3C5</accession>
<gene>
    <name evidence="9" type="ORF">M421DRAFT_48328</name>
</gene>
<dbReference type="InterPro" id="IPR001138">
    <property type="entry name" value="Zn2Cys6_DnaBD"/>
</dbReference>
<dbReference type="InterPro" id="IPR051615">
    <property type="entry name" value="Transcr_Regulatory_Elem"/>
</dbReference>
<keyword evidence="4" id="KW-0805">Transcription regulation</keyword>
<evidence type="ECO:0000256" key="4">
    <source>
        <dbReference type="ARBA" id="ARBA00023015"/>
    </source>
</evidence>
<dbReference type="SUPFAM" id="SSF57701">
    <property type="entry name" value="Zn2/Cys6 DNA-binding domain"/>
    <property type="match status" value="1"/>
</dbReference>
<evidence type="ECO:0000313" key="10">
    <source>
        <dbReference type="Proteomes" id="UP000800082"/>
    </source>
</evidence>
<dbReference type="PANTHER" id="PTHR31313:SF81">
    <property type="entry name" value="TY1 ENHANCER ACTIVATOR"/>
    <property type="match status" value="1"/>
</dbReference>
<dbReference type="EMBL" id="ML979022">
    <property type="protein sequence ID" value="KAF1922565.1"/>
    <property type="molecule type" value="Genomic_DNA"/>
</dbReference>
<dbReference type="CDD" id="cd00067">
    <property type="entry name" value="GAL4"/>
    <property type="match status" value="1"/>
</dbReference>
<feature type="non-terminal residue" evidence="9">
    <location>
        <position position="1"/>
    </location>
</feature>
<evidence type="ECO:0000256" key="2">
    <source>
        <dbReference type="ARBA" id="ARBA00022723"/>
    </source>
</evidence>
<feature type="non-terminal residue" evidence="9">
    <location>
        <position position="117"/>
    </location>
</feature>
<keyword evidence="5" id="KW-0238">DNA-binding</keyword>
<dbReference type="GO" id="GO:0005634">
    <property type="term" value="C:nucleus"/>
    <property type="evidence" value="ECO:0007669"/>
    <property type="project" value="UniProtKB-SubCell"/>
</dbReference>
<keyword evidence="7" id="KW-0539">Nucleus</keyword>
<evidence type="ECO:0000256" key="3">
    <source>
        <dbReference type="ARBA" id="ARBA00022833"/>
    </source>
</evidence>
<dbReference type="AlphaFoldDB" id="A0A6A5R3C5"/>
<dbReference type="Pfam" id="PF00172">
    <property type="entry name" value="Zn_clus"/>
    <property type="match status" value="1"/>
</dbReference>
<evidence type="ECO:0000313" key="9">
    <source>
        <dbReference type="EMBL" id="KAF1922565.1"/>
    </source>
</evidence>